<dbReference type="GO" id="GO:0003824">
    <property type="term" value="F:catalytic activity"/>
    <property type="evidence" value="ECO:0007669"/>
    <property type="project" value="InterPro"/>
</dbReference>
<evidence type="ECO:0000256" key="1">
    <source>
        <dbReference type="ARBA" id="ARBA00004123"/>
    </source>
</evidence>
<dbReference type="Gene3D" id="1.10.340.30">
    <property type="entry name" value="Hypothetical protein, domain 2"/>
    <property type="match status" value="1"/>
</dbReference>
<dbReference type="Proteomes" id="UP000494040">
    <property type="component" value="Unassembled WGS sequence"/>
</dbReference>
<evidence type="ECO:0000256" key="2">
    <source>
        <dbReference type="ARBA" id="ARBA00023242"/>
    </source>
</evidence>
<reference evidence="4" key="1">
    <citation type="submission" date="2022-01" db="UniProtKB">
        <authorList>
            <consortium name="EnsemblMetazoa"/>
        </authorList>
    </citation>
    <scope>IDENTIFICATION</scope>
</reference>
<dbReference type="GO" id="GO:0003677">
    <property type="term" value="F:DNA binding"/>
    <property type="evidence" value="ECO:0007669"/>
    <property type="project" value="InterPro"/>
</dbReference>
<accession>A0A8I6TBD9</accession>
<protein>
    <recommendedName>
        <fullName evidence="3">HhH-GPD domain-containing protein</fullName>
    </recommendedName>
</protein>
<keyword evidence="2" id="KW-0539">Nucleus</keyword>
<dbReference type="Pfam" id="PF00730">
    <property type="entry name" value="HhH-GPD"/>
    <property type="match status" value="1"/>
</dbReference>
<dbReference type="GO" id="GO:0006284">
    <property type="term" value="P:base-excision repair"/>
    <property type="evidence" value="ECO:0007669"/>
    <property type="project" value="InterPro"/>
</dbReference>
<dbReference type="PANTHER" id="PTHR15074">
    <property type="entry name" value="METHYL-CPG-BINDING PROTEIN"/>
    <property type="match status" value="1"/>
</dbReference>
<dbReference type="InterPro" id="IPR011257">
    <property type="entry name" value="DNA_glycosylase"/>
</dbReference>
<name>A0A8I6TBD9_CIMLE</name>
<dbReference type="GO" id="GO:0005634">
    <property type="term" value="C:nucleus"/>
    <property type="evidence" value="ECO:0007669"/>
    <property type="project" value="UniProtKB-SubCell"/>
</dbReference>
<evidence type="ECO:0000259" key="3">
    <source>
        <dbReference type="Pfam" id="PF00730"/>
    </source>
</evidence>
<dbReference type="OrthoDB" id="10265068at2759"/>
<keyword evidence="5" id="KW-1185">Reference proteome</keyword>
<evidence type="ECO:0000313" key="5">
    <source>
        <dbReference type="Proteomes" id="UP000494040"/>
    </source>
</evidence>
<dbReference type="EnsemblMetazoa" id="XM_014384978.2">
    <property type="protein sequence ID" value="XP_014240464.1"/>
    <property type="gene ID" value="LOC106661517"/>
</dbReference>
<evidence type="ECO:0000313" key="4">
    <source>
        <dbReference type="EnsemblMetazoa" id="XP_014240464.1"/>
    </source>
</evidence>
<dbReference type="RefSeq" id="XP_014240464.1">
    <property type="nucleotide sequence ID" value="XM_014384978.2"/>
</dbReference>
<dbReference type="InterPro" id="IPR003265">
    <property type="entry name" value="HhH-GPD_domain"/>
</dbReference>
<feature type="domain" description="HhH-GPD" evidence="3">
    <location>
        <begin position="75"/>
        <end position="138"/>
    </location>
</feature>
<dbReference type="GeneID" id="106661517"/>
<dbReference type="InterPro" id="IPR045138">
    <property type="entry name" value="MeCP2/MBD4"/>
</dbReference>
<comment type="subcellular location">
    <subcellularLocation>
        <location evidence="1">Nucleus</location>
    </subcellularLocation>
</comment>
<dbReference type="AlphaFoldDB" id="A0A8I6TBD9"/>
<sequence>MLKAIIFMEEYEHVCHPEGHRAGRKRPGKHCKNEKGMTSKYFKTITHRDKRWIPPRSPYSLIQEDLYACPWQLLIATIFLTKTSAQKAIPRIHKFLEKWPTPEKLLEADKTDVSSIISPLGLGNLRTETIFRFTKEYLTSNWTYPIELHGIGKYGNDSFRMFCINEWREVSPDDIPLTMYRNWLLENCSALGL</sequence>
<proteinExistence type="predicted"/>
<organism evidence="4 5">
    <name type="scientific">Cimex lectularius</name>
    <name type="common">Bed bug</name>
    <name type="synonym">Acanthia lectularia</name>
    <dbReference type="NCBI Taxonomy" id="79782"/>
    <lineage>
        <taxon>Eukaryota</taxon>
        <taxon>Metazoa</taxon>
        <taxon>Ecdysozoa</taxon>
        <taxon>Arthropoda</taxon>
        <taxon>Hexapoda</taxon>
        <taxon>Insecta</taxon>
        <taxon>Pterygota</taxon>
        <taxon>Neoptera</taxon>
        <taxon>Paraneoptera</taxon>
        <taxon>Hemiptera</taxon>
        <taxon>Heteroptera</taxon>
        <taxon>Panheteroptera</taxon>
        <taxon>Cimicomorpha</taxon>
        <taxon>Cimicidae</taxon>
        <taxon>Cimex</taxon>
    </lineage>
</organism>
<dbReference type="OMA" id="WRQVTPD"/>
<dbReference type="KEGG" id="clec:106661517"/>
<dbReference type="FunFam" id="1.10.340.30:FF:000042">
    <property type="entry name" value="Methyl-CpG-binding domain protein 4"/>
    <property type="match status" value="1"/>
</dbReference>
<dbReference type="PANTHER" id="PTHR15074:SF0">
    <property type="entry name" value="METHYL-CPG-BINDING DOMAIN PROTEIN 4-LIKE PROTEIN"/>
    <property type="match status" value="1"/>
</dbReference>
<dbReference type="SUPFAM" id="SSF48150">
    <property type="entry name" value="DNA-glycosylase"/>
    <property type="match status" value="1"/>
</dbReference>